<feature type="domain" description="DUF4365" evidence="1">
    <location>
        <begin position="7"/>
        <end position="130"/>
    </location>
</feature>
<dbReference type="Pfam" id="PF14280">
    <property type="entry name" value="DUF4365"/>
    <property type="match status" value="1"/>
</dbReference>
<evidence type="ECO:0000259" key="1">
    <source>
        <dbReference type="Pfam" id="PF14280"/>
    </source>
</evidence>
<dbReference type="InterPro" id="IPR025375">
    <property type="entry name" value="DUF4365"/>
</dbReference>
<reference evidence="2 3" key="1">
    <citation type="submission" date="2021-02" db="EMBL/GenBank/DDBJ databases">
        <title>De Novo genome assembly of isolated myxobacteria.</title>
        <authorList>
            <person name="Stevens D.C."/>
        </authorList>
    </citation>
    <scope>NUCLEOTIDE SEQUENCE [LARGE SCALE GENOMIC DNA]</scope>
    <source>
        <strain evidence="2 3">ATCC 29039</strain>
    </source>
</reference>
<dbReference type="RefSeq" id="WP_207048351.1">
    <property type="nucleotide sequence ID" value="NZ_JAFIMU010000002.1"/>
</dbReference>
<proteinExistence type="predicted"/>
<organism evidence="2 3">
    <name type="scientific">Corallococcus macrosporus</name>
    <dbReference type="NCBI Taxonomy" id="35"/>
    <lineage>
        <taxon>Bacteria</taxon>
        <taxon>Pseudomonadati</taxon>
        <taxon>Myxococcota</taxon>
        <taxon>Myxococcia</taxon>
        <taxon>Myxococcales</taxon>
        <taxon>Cystobacterineae</taxon>
        <taxon>Myxococcaceae</taxon>
        <taxon>Corallococcus</taxon>
    </lineage>
</organism>
<comment type="caution">
    <text evidence="2">The sequence shown here is derived from an EMBL/GenBank/DDBJ whole genome shotgun (WGS) entry which is preliminary data.</text>
</comment>
<name>A0ABS3D617_9BACT</name>
<gene>
    <name evidence="2" type="ORF">JYK02_03145</name>
</gene>
<sequence>MISLFTALGCACEQIKQDYGEDLLIQPVFEDEVQHFRILAQVKGTKNPERLKNKNGNLEWKVSYDHMLKWSRSSDLVIIALWDLKSNIGYYTYPSPPKATPFNTDYDKETIKLEFSATKLLNEESGRSIIWTAWGRHFERLIVVKNDIINDDAASSERKNQAEHDRLILGVEMLLLLGAAIANPPDLYINPKLYELYQNAKDSEIIKKDEDEEGARLGAVILSLLYWASEKAMGPLSSPVLICMTDAFDYIILNKEAIREFIQKGMLEPTLKTHQRRSRKR</sequence>
<protein>
    <submittedName>
        <fullName evidence="2">DUF4365 domain-containing protein</fullName>
    </submittedName>
</protein>
<accession>A0ABS3D617</accession>
<keyword evidence="3" id="KW-1185">Reference proteome</keyword>
<dbReference type="EMBL" id="JAFIMU010000002">
    <property type="protein sequence ID" value="MBN8226500.1"/>
    <property type="molecule type" value="Genomic_DNA"/>
</dbReference>
<evidence type="ECO:0000313" key="2">
    <source>
        <dbReference type="EMBL" id="MBN8226500.1"/>
    </source>
</evidence>
<dbReference type="Proteomes" id="UP000664052">
    <property type="component" value="Unassembled WGS sequence"/>
</dbReference>
<evidence type="ECO:0000313" key="3">
    <source>
        <dbReference type="Proteomes" id="UP000664052"/>
    </source>
</evidence>